<dbReference type="Gene3D" id="3.40.50.720">
    <property type="entry name" value="NAD(P)-binding Rossmann-like Domain"/>
    <property type="match status" value="1"/>
</dbReference>
<comment type="caution">
    <text evidence="3">The sequence shown here is derived from an EMBL/GenBank/DDBJ whole genome shotgun (WGS) entry which is preliminary data.</text>
</comment>
<dbReference type="AlphaFoldDB" id="A0A9P8Q682"/>
<evidence type="ECO:0000313" key="3">
    <source>
        <dbReference type="EMBL" id="KAH3683865.1"/>
    </source>
</evidence>
<comment type="similarity">
    <text evidence="1">Belongs to the short-chain dehydrogenases/reductases (SDR) family.</text>
</comment>
<evidence type="ECO:0000256" key="2">
    <source>
        <dbReference type="ARBA" id="ARBA00023002"/>
    </source>
</evidence>
<evidence type="ECO:0000313" key="4">
    <source>
        <dbReference type="Proteomes" id="UP000774326"/>
    </source>
</evidence>
<dbReference type="PANTHER" id="PTHR24322">
    <property type="entry name" value="PKSB"/>
    <property type="match status" value="1"/>
</dbReference>
<reference evidence="3" key="1">
    <citation type="journal article" date="2021" name="Open Biol.">
        <title>Shared evolutionary footprints suggest mitochondrial oxidative damage underlies multiple complex I losses in fungi.</title>
        <authorList>
            <person name="Schikora-Tamarit M.A."/>
            <person name="Marcet-Houben M."/>
            <person name="Nosek J."/>
            <person name="Gabaldon T."/>
        </authorList>
    </citation>
    <scope>NUCLEOTIDE SEQUENCE</scope>
    <source>
        <strain evidence="3">CBS2887</strain>
    </source>
</reference>
<dbReference type="EMBL" id="JAEUBG010002892">
    <property type="protein sequence ID" value="KAH3683865.1"/>
    <property type="molecule type" value="Genomic_DNA"/>
</dbReference>
<reference evidence="3" key="2">
    <citation type="submission" date="2021-01" db="EMBL/GenBank/DDBJ databases">
        <authorList>
            <person name="Schikora-Tamarit M.A."/>
        </authorList>
    </citation>
    <scope>NUCLEOTIDE SEQUENCE</scope>
    <source>
        <strain evidence="3">CBS2887</strain>
    </source>
</reference>
<proteinExistence type="inferred from homology"/>
<dbReference type="SUPFAM" id="SSF51735">
    <property type="entry name" value="NAD(P)-binding Rossmann-fold domains"/>
    <property type="match status" value="1"/>
</dbReference>
<accession>A0A9P8Q682</accession>
<dbReference type="PRINTS" id="PR00081">
    <property type="entry name" value="GDHRDH"/>
</dbReference>
<protein>
    <submittedName>
        <fullName evidence="3">Uncharacterized protein</fullName>
    </submittedName>
</protein>
<dbReference type="PANTHER" id="PTHR24322:SF736">
    <property type="entry name" value="RETINOL DEHYDROGENASE 10"/>
    <property type="match status" value="1"/>
</dbReference>
<gene>
    <name evidence="3" type="ORF">WICPIJ_005164</name>
</gene>
<keyword evidence="2" id="KW-0560">Oxidoreductase</keyword>
<name>A0A9P8Q682_WICPI</name>
<dbReference type="Pfam" id="PF00106">
    <property type="entry name" value="adh_short"/>
    <property type="match status" value="1"/>
</dbReference>
<dbReference type="GO" id="GO:0016616">
    <property type="term" value="F:oxidoreductase activity, acting on the CH-OH group of donors, NAD or NADP as acceptor"/>
    <property type="evidence" value="ECO:0007669"/>
    <property type="project" value="TreeGrafter"/>
</dbReference>
<dbReference type="InterPro" id="IPR002347">
    <property type="entry name" value="SDR_fam"/>
</dbReference>
<dbReference type="Proteomes" id="UP000774326">
    <property type="component" value="Unassembled WGS sequence"/>
</dbReference>
<organism evidence="3 4">
    <name type="scientific">Wickerhamomyces pijperi</name>
    <name type="common">Yeast</name>
    <name type="synonym">Pichia pijperi</name>
    <dbReference type="NCBI Taxonomy" id="599730"/>
    <lineage>
        <taxon>Eukaryota</taxon>
        <taxon>Fungi</taxon>
        <taxon>Dikarya</taxon>
        <taxon>Ascomycota</taxon>
        <taxon>Saccharomycotina</taxon>
        <taxon>Saccharomycetes</taxon>
        <taxon>Phaffomycetales</taxon>
        <taxon>Wickerhamomycetaceae</taxon>
        <taxon>Wickerhamomyces</taxon>
    </lineage>
</organism>
<sequence>MYTAGWFNIDTLFRNTIYKRSGPRWSKLGKEDIALITGGSNGLGLELVKHLLLLGVKVVNIDKTKPDPNHLKKHENLVYYQCDLNDLDKLAHVIQQIQQSGLAPTILINNAAIRHNKSFLHMTTDQINTTHNVNLQSSLILLKSFLKEQSQRFYVVNIASVLGLLNPVNLSIYSLTKAALISIHESLSYELSFTNPNIRFLLVLPGQLNTTMFQDVKPPKQFFAPVLKSEKLARAIIEKIQLGERGELYMPLFARFVPLMRMLPQSLRGFLRWITDLDTSVHE</sequence>
<dbReference type="OrthoDB" id="5840532at2759"/>
<dbReference type="InterPro" id="IPR036291">
    <property type="entry name" value="NAD(P)-bd_dom_sf"/>
</dbReference>
<evidence type="ECO:0000256" key="1">
    <source>
        <dbReference type="ARBA" id="ARBA00006484"/>
    </source>
</evidence>
<keyword evidence="4" id="KW-1185">Reference proteome</keyword>